<dbReference type="SUPFAM" id="SSF56672">
    <property type="entry name" value="DNA/RNA polymerases"/>
    <property type="match status" value="1"/>
</dbReference>
<dbReference type="Gene3D" id="1.10.340.70">
    <property type="match status" value="1"/>
</dbReference>
<evidence type="ECO:0000313" key="4">
    <source>
        <dbReference type="EMBL" id="KAK0132248.1"/>
    </source>
</evidence>
<reference evidence="4" key="1">
    <citation type="journal article" date="2023" name="Front. Mar. Sci.">
        <title>A new Merluccius polli reference genome to investigate the effects of global change in West African waters.</title>
        <authorList>
            <person name="Mateo J.L."/>
            <person name="Blanco-Fernandez C."/>
            <person name="Garcia-Vazquez E."/>
            <person name="Machado-Schiaffino G."/>
        </authorList>
    </citation>
    <scope>NUCLEOTIDE SEQUENCE</scope>
    <source>
        <strain evidence="4">C29</strain>
        <tissue evidence="4">Fin</tissue>
    </source>
</reference>
<evidence type="ECO:0000256" key="2">
    <source>
        <dbReference type="SAM" id="MobiDB-lite"/>
    </source>
</evidence>
<keyword evidence="5" id="KW-1185">Reference proteome</keyword>
<feature type="domain" description="CCHC-type" evidence="3">
    <location>
        <begin position="237"/>
        <end position="253"/>
    </location>
</feature>
<dbReference type="Pfam" id="PF17921">
    <property type="entry name" value="Integrase_H2C2"/>
    <property type="match status" value="1"/>
</dbReference>
<evidence type="ECO:0000256" key="1">
    <source>
        <dbReference type="ARBA" id="ARBA00039658"/>
    </source>
</evidence>
<dbReference type="GO" id="GO:0008270">
    <property type="term" value="F:zinc ion binding"/>
    <property type="evidence" value="ECO:0007669"/>
    <property type="project" value="InterPro"/>
</dbReference>
<name>A0AA47M280_MERPO</name>
<dbReference type="InterPro" id="IPR050951">
    <property type="entry name" value="Retrovirus_Pol_polyprotein"/>
</dbReference>
<dbReference type="Gene3D" id="3.10.10.10">
    <property type="entry name" value="HIV Type 1 Reverse Transcriptase, subunit A, domain 1"/>
    <property type="match status" value="1"/>
</dbReference>
<dbReference type="PANTHER" id="PTHR37984:SF8">
    <property type="entry name" value="CCHC-TYPE DOMAIN-CONTAINING PROTEIN"/>
    <property type="match status" value="1"/>
</dbReference>
<dbReference type="Gene3D" id="4.10.60.10">
    <property type="entry name" value="Zinc finger, CCHC-type"/>
    <property type="match status" value="1"/>
</dbReference>
<accession>A0AA47M280</accession>
<dbReference type="InterPro" id="IPR000477">
    <property type="entry name" value="RT_dom"/>
</dbReference>
<dbReference type="CDD" id="cd01647">
    <property type="entry name" value="RT_LTR"/>
    <property type="match status" value="1"/>
</dbReference>
<dbReference type="Proteomes" id="UP001174136">
    <property type="component" value="Unassembled WGS sequence"/>
</dbReference>
<sequence>MEGLKPPAGLDLLHGNLSENWRRFRQRFELYLTAAGGASKSATVQSSLFLHVAGEEAVEVYNTFTYEADDDKHKLPIILDKFEEYCNPKKNTTYERYKFFTCVQGDMSISQYITELKLKAKSCEFGQLQDSLIRDRVVCGITSDTMRERLLREMDITLEKAMQLCLASETSKAQIKQMHDEDNSAQACASENKHVDAVKHKQTRKNDQHNKEKASMFDCKRCGVEHAARNCPAYGKQCKNCEKMNHFAKMCRSRKVHAVDDDVTDQRESLFVGVVNAKAQTQTDEWTVDLKLEHKHVKFKLDTGAQANVIPYSLQQRIGKKNILRPTDVKLSTYTGDKIHVKGKCNWTVKYKKKTFVLEFIVVKKDSKPILGIQACEQMGLIKRVMALNKGDKMDIFKEYADVFEGIGCLEGEHTIQIDASVTPKVHPPRKVPVTLREKLRTELNRMEKMKVITKIEEPTQWVNPIVIVEKPNGKLRICLDPRDLNTAVMREHYQLPTVEEITSRLTKAKYFTVLDASSGFWQLKLDEASSRLCTFNTPFGRYRFLRLAFGINSAPEVFHRTKLEEFRKETKNDVTLTKLTETVLNGWPETKSQAAKEIQVYWNFREEISVVDGILFKGERLIVPAAMRMEMLQRIHESHLGIENCRRRAREVLFWPGMSQSISETVNSCDVCCTYQKRQTKEPLHPHSVPERPWQKIGVDLFTFDQQEYLLIVDYYSKFIEVEWLKLPMTSQMLTPQMVTDTVQTMLETRQNKQKEYFDQGSKALQKLQVGENVRLWQDGVWNTAQVTGLSDQPRSYVVETPDGQVYRRNRKFLMQSKEQRNTPKEMDNQHVTQQNVCDSTEDKHEMDTQNKTTTRDVSPTELPGLPGRTASGRMISKPRRLVEE</sequence>
<dbReference type="GO" id="GO:0003676">
    <property type="term" value="F:nucleic acid binding"/>
    <property type="evidence" value="ECO:0007669"/>
    <property type="project" value="InterPro"/>
</dbReference>
<dbReference type="FunFam" id="3.10.10.10:FF:000003">
    <property type="entry name" value="Retrovirus-related Pol polyprotein from transposon 297-like Protein"/>
    <property type="match status" value="1"/>
</dbReference>
<dbReference type="CDD" id="cd05481">
    <property type="entry name" value="retropepsin_like_LTR_1"/>
    <property type="match status" value="1"/>
</dbReference>
<gene>
    <name evidence="4" type="ORF">N1851_032926</name>
</gene>
<feature type="compositionally biased region" description="Polar residues" evidence="2">
    <location>
        <begin position="831"/>
        <end position="840"/>
    </location>
</feature>
<feature type="compositionally biased region" description="Basic and acidic residues" evidence="2">
    <location>
        <begin position="820"/>
        <end position="830"/>
    </location>
</feature>
<dbReference type="Pfam" id="PF13650">
    <property type="entry name" value="Asp_protease_2"/>
    <property type="match status" value="1"/>
</dbReference>
<dbReference type="InterPro" id="IPR041588">
    <property type="entry name" value="Integrase_H2C2"/>
</dbReference>
<dbReference type="InterPro" id="IPR021109">
    <property type="entry name" value="Peptidase_aspartic_dom_sf"/>
</dbReference>
<evidence type="ECO:0000313" key="5">
    <source>
        <dbReference type="Proteomes" id="UP001174136"/>
    </source>
</evidence>
<dbReference type="PANTHER" id="PTHR37984">
    <property type="entry name" value="PROTEIN CBG26694"/>
    <property type="match status" value="1"/>
</dbReference>
<organism evidence="4 5">
    <name type="scientific">Merluccius polli</name>
    <name type="common">Benguela hake</name>
    <name type="synonym">Merluccius cadenati</name>
    <dbReference type="NCBI Taxonomy" id="89951"/>
    <lineage>
        <taxon>Eukaryota</taxon>
        <taxon>Metazoa</taxon>
        <taxon>Chordata</taxon>
        <taxon>Craniata</taxon>
        <taxon>Vertebrata</taxon>
        <taxon>Euteleostomi</taxon>
        <taxon>Actinopterygii</taxon>
        <taxon>Neopterygii</taxon>
        <taxon>Teleostei</taxon>
        <taxon>Neoteleostei</taxon>
        <taxon>Acanthomorphata</taxon>
        <taxon>Zeiogadaria</taxon>
        <taxon>Gadariae</taxon>
        <taxon>Gadiformes</taxon>
        <taxon>Gadoidei</taxon>
        <taxon>Merlucciidae</taxon>
        <taxon>Merluccius</taxon>
    </lineage>
</organism>
<dbReference type="Pfam" id="PF00078">
    <property type="entry name" value="RVT_1"/>
    <property type="match status" value="1"/>
</dbReference>
<dbReference type="EMBL" id="JAOPHQ010006277">
    <property type="protein sequence ID" value="KAK0132248.1"/>
    <property type="molecule type" value="Genomic_DNA"/>
</dbReference>
<dbReference type="SMART" id="SM00343">
    <property type="entry name" value="ZnF_C2HC"/>
    <property type="match status" value="2"/>
</dbReference>
<dbReference type="AlphaFoldDB" id="A0AA47M280"/>
<comment type="caution">
    <text evidence="4">The sequence shown here is derived from an EMBL/GenBank/DDBJ whole genome shotgun (WGS) entry which is preliminary data.</text>
</comment>
<protein>
    <recommendedName>
        <fullName evidence="1">Gypsy retrotransposon integrase-like protein 1</fullName>
    </recommendedName>
</protein>
<dbReference type="InterPro" id="IPR043502">
    <property type="entry name" value="DNA/RNA_pol_sf"/>
</dbReference>
<dbReference type="SUPFAM" id="SSF50630">
    <property type="entry name" value="Acid proteases"/>
    <property type="match status" value="1"/>
</dbReference>
<dbReference type="Gene3D" id="2.40.70.10">
    <property type="entry name" value="Acid Proteases"/>
    <property type="match status" value="1"/>
</dbReference>
<dbReference type="FunFam" id="1.10.340.70:FF:000003">
    <property type="entry name" value="Protein CBG25708"/>
    <property type="match status" value="1"/>
</dbReference>
<proteinExistence type="predicted"/>
<feature type="region of interest" description="Disordered" evidence="2">
    <location>
        <begin position="820"/>
        <end position="886"/>
    </location>
</feature>
<dbReference type="InterPro" id="IPR001878">
    <property type="entry name" value="Znf_CCHC"/>
</dbReference>
<feature type="domain" description="CCHC-type" evidence="3">
    <location>
        <begin position="218"/>
        <end position="233"/>
    </location>
</feature>
<evidence type="ECO:0000259" key="3">
    <source>
        <dbReference type="SMART" id="SM00343"/>
    </source>
</evidence>